<name>A0A8J5VKB3_ZIZPA</name>
<keyword evidence="4" id="KW-0539">Nucleus</keyword>
<keyword evidence="8" id="KW-1185">Reference proteome</keyword>
<organism evidence="7 8">
    <name type="scientific">Zizania palustris</name>
    <name type="common">Northern wild rice</name>
    <dbReference type="NCBI Taxonomy" id="103762"/>
    <lineage>
        <taxon>Eukaryota</taxon>
        <taxon>Viridiplantae</taxon>
        <taxon>Streptophyta</taxon>
        <taxon>Embryophyta</taxon>
        <taxon>Tracheophyta</taxon>
        <taxon>Spermatophyta</taxon>
        <taxon>Magnoliopsida</taxon>
        <taxon>Liliopsida</taxon>
        <taxon>Poales</taxon>
        <taxon>Poaceae</taxon>
        <taxon>BOP clade</taxon>
        <taxon>Oryzoideae</taxon>
        <taxon>Oryzeae</taxon>
        <taxon>Zizaniinae</taxon>
        <taxon>Zizania</taxon>
    </lineage>
</organism>
<dbReference type="SMART" id="SM00338">
    <property type="entry name" value="BRLZ"/>
    <property type="match status" value="1"/>
</dbReference>
<proteinExistence type="predicted"/>
<dbReference type="InterPro" id="IPR043452">
    <property type="entry name" value="BZIP46-like"/>
</dbReference>
<evidence type="ECO:0000313" key="7">
    <source>
        <dbReference type="EMBL" id="KAG8074582.1"/>
    </source>
</evidence>
<comment type="caution">
    <text evidence="7">The sequence shown here is derived from an EMBL/GenBank/DDBJ whole genome shotgun (WGS) entry which is preliminary data.</text>
</comment>
<keyword evidence="5" id="KW-0175">Coiled coil</keyword>
<dbReference type="GO" id="GO:0045893">
    <property type="term" value="P:positive regulation of DNA-templated transcription"/>
    <property type="evidence" value="ECO:0007669"/>
    <property type="project" value="InterPro"/>
</dbReference>
<accession>A0A8J5VKB3</accession>
<dbReference type="InterPro" id="IPR004827">
    <property type="entry name" value="bZIP"/>
</dbReference>
<evidence type="ECO:0000256" key="4">
    <source>
        <dbReference type="ARBA" id="ARBA00023242"/>
    </source>
</evidence>
<dbReference type="EMBL" id="JAAALK010000283">
    <property type="protein sequence ID" value="KAG8074582.1"/>
    <property type="molecule type" value="Genomic_DNA"/>
</dbReference>
<sequence>MANYQMVVHAAAAAAAWREPDSPQLSIMSGCSSLFSISTLRDEDDGASYVLAGAHHAIPATPVSLVGFCAGDEVDMEVRQQSGGSGDDRKTIRMMRNRESALRSRARKRAYVEELEKECRRLVDENLKLKKQCKELKQEVAALVMPTKSSLRRTSSTQF</sequence>
<dbReference type="FunFam" id="1.20.5.170:FF:000096">
    <property type="entry name" value="BZIP transcription factor bZIP46"/>
    <property type="match status" value="1"/>
</dbReference>
<dbReference type="AlphaFoldDB" id="A0A8J5VKB3"/>
<evidence type="ECO:0000256" key="2">
    <source>
        <dbReference type="ARBA" id="ARBA00022682"/>
    </source>
</evidence>
<comment type="subcellular location">
    <subcellularLocation>
        <location evidence="1">Nucleus</location>
    </subcellularLocation>
</comment>
<protein>
    <recommendedName>
        <fullName evidence="6">BZIP domain-containing protein</fullName>
    </recommendedName>
</protein>
<dbReference type="PROSITE" id="PS50217">
    <property type="entry name" value="BZIP"/>
    <property type="match status" value="1"/>
</dbReference>
<evidence type="ECO:0000256" key="1">
    <source>
        <dbReference type="ARBA" id="ARBA00004123"/>
    </source>
</evidence>
<reference evidence="7" key="2">
    <citation type="submission" date="2021-02" db="EMBL/GenBank/DDBJ databases">
        <authorList>
            <person name="Kimball J.A."/>
            <person name="Haas M.W."/>
            <person name="Macchietto M."/>
            <person name="Kono T."/>
            <person name="Duquette J."/>
            <person name="Shao M."/>
        </authorList>
    </citation>
    <scope>NUCLEOTIDE SEQUENCE</scope>
    <source>
        <tissue evidence="7">Fresh leaf tissue</tissue>
    </source>
</reference>
<dbReference type="PANTHER" id="PTHR22952">
    <property type="entry name" value="CAMP-RESPONSE ELEMENT BINDING PROTEIN-RELATED"/>
    <property type="match status" value="1"/>
</dbReference>
<dbReference type="GO" id="GO:0003677">
    <property type="term" value="F:DNA binding"/>
    <property type="evidence" value="ECO:0007669"/>
    <property type="project" value="UniProtKB-KW"/>
</dbReference>
<evidence type="ECO:0000256" key="5">
    <source>
        <dbReference type="SAM" id="Coils"/>
    </source>
</evidence>
<dbReference type="GO" id="GO:0009738">
    <property type="term" value="P:abscisic acid-activated signaling pathway"/>
    <property type="evidence" value="ECO:0007669"/>
    <property type="project" value="UniProtKB-KW"/>
</dbReference>
<dbReference type="GO" id="GO:0003700">
    <property type="term" value="F:DNA-binding transcription factor activity"/>
    <property type="evidence" value="ECO:0007669"/>
    <property type="project" value="InterPro"/>
</dbReference>
<evidence type="ECO:0000259" key="6">
    <source>
        <dbReference type="PROSITE" id="PS50217"/>
    </source>
</evidence>
<keyword evidence="2" id="KW-0938">Abscisic acid signaling pathway</keyword>
<gene>
    <name evidence="7" type="ORF">GUJ93_ZPchr0006g42263</name>
</gene>
<dbReference type="Proteomes" id="UP000729402">
    <property type="component" value="Unassembled WGS sequence"/>
</dbReference>
<evidence type="ECO:0000256" key="3">
    <source>
        <dbReference type="ARBA" id="ARBA00023125"/>
    </source>
</evidence>
<feature type="domain" description="BZIP" evidence="6">
    <location>
        <begin position="87"/>
        <end position="143"/>
    </location>
</feature>
<dbReference type="GO" id="GO:0005634">
    <property type="term" value="C:nucleus"/>
    <property type="evidence" value="ECO:0007669"/>
    <property type="project" value="UniProtKB-SubCell"/>
</dbReference>
<feature type="coiled-coil region" evidence="5">
    <location>
        <begin position="105"/>
        <end position="139"/>
    </location>
</feature>
<keyword evidence="3" id="KW-0238">DNA-binding</keyword>
<dbReference type="OrthoDB" id="687570at2759"/>
<reference evidence="7" key="1">
    <citation type="journal article" date="2021" name="bioRxiv">
        <title>Whole Genome Assembly and Annotation of Northern Wild Rice, Zizania palustris L., Supports a Whole Genome Duplication in the Zizania Genus.</title>
        <authorList>
            <person name="Haas M."/>
            <person name="Kono T."/>
            <person name="Macchietto M."/>
            <person name="Millas R."/>
            <person name="McGilp L."/>
            <person name="Shao M."/>
            <person name="Duquette J."/>
            <person name="Hirsch C.N."/>
            <person name="Kimball J."/>
        </authorList>
    </citation>
    <scope>NUCLEOTIDE SEQUENCE</scope>
    <source>
        <tissue evidence="7">Fresh leaf tissue</tissue>
    </source>
</reference>
<dbReference type="PANTHER" id="PTHR22952:SF406">
    <property type="entry name" value="OS06G0719500 PROTEIN"/>
    <property type="match status" value="1"/>
</dbReference>
<dbReference type="CDD" id="cd14707">
    <property type="entry name" value="bZIP_plant_BZIP46"/>
    <property type="match status" value="1"/>
</dbReference>
<dbReference type="Pfam" id="PF00170">
    <property type="entry name" value="bZIP_1"/>
    <property type="match status" value="1"/>
</dbReference>
<evidence type="ECO:0000313" key="8">
    <source>
        <dbReference type="Proteomes" id="UP000729402"/>
    </source>
</evidence>